<dbReference type="InParanoid" id="A0A2I4D1K1"/>
<sequence length="110" mass="12661">MENSLVMMCVMLLAPVSAAEQAGLMESILLSIHHRPWLMGLYVFVVGLPIILFISFMWPDKRFGPPDQPYYYKKSDEIQPDDPETSPLRSSAHVKEKSNYCHQEEKTTKM</sequence>
<dbReference type="KEGG" id="alim:106534123"/>
<evidence type="ECO:0000256" key="1">
    <source>
        <dbReference type="SAM" id="MobiDB-lite"/>
    </source>
</evidence>
<dbReference type="GeneID" id="106534123"/>
<dbReference type="AlphaFoldDB" id="A0A2I4D1K1"/>
<keyword evidence="2" id="KW-0472">Membrane</keyword>
<organism evidence="4 5">
    <name type="scientific">Austrofundulus limnaeus</name>
    <name type="common">Annual killifish</name>
    <dbReference type="NCBI Taxonomy" id="52670"/>
    <lineage>
        <taxon>Eukaryota</taxon>
        <taxon>Metazoa</taxon>
        <taxon>Chordata</taxon>
        <taxon>Craniata</taxon>
        <taxon>Vertebrata</taxon>
        <taxon>Euteleostomi</taxon>
        <taxon>Actinopterygii</taxon>
        <taxon>Neopterygii</taxon>
        <taxon>Teleostei</taxon>
        <taxon>Neoteleostei</taxon>
        <taxon>Acanthomorphata</taxon>
        <taxon>Ovalentaria</taxon>
        <taxon>Atherinomorphae</taxon>
        <taxon>Cyprinodontiformes</taxon>
        <taxon>Rivulidae</taxon>
        <taxon>Austrofundulus</taxon>
    </lineage>
</organism>
<feature type="region of interest" description="Disordered" evidence="1">
    <location>
        <begin position="69"/>
        <end position="110"/>
    </location>
</feature>
<accession>A0A2I4D1K1</accession>
<feature type="compositionally biased region" description="Basic and acidic residues" evidence="1">
    <location>
        <begin position="93"/>
        <end position="110"/>
    </location>
</feature>
<dbReference type="OrthoDB" id="1938156at2759"/>
<name>A0A2I4D1K1_AUSLI</name>
<gene>
    <name evidence="5" type="primary">LOC106534123</name>
</gene>
<feature type="chain" id="PRO_5014115919" evidence="3">
    <location>
        <begin position="20"/>
        <end position="110"/>
    </location>
</feature>
<reference evidence="5" key="1">
    <citation type="submission" date="2025-08" db="UniProtKB">
        <authorList>
            <consortium name="RefSeq"/>
        </authorList>
    </citation>
    <scope>IDENTIFICATION</scope>
</reference>
<evidence type="ECO:0000256" key="2">
    <source>
        <dbReference type="SAM" id="Phobius"/>
    </source>
</evidence>
<keyword evidence="4" id="KW-1185">Reference proteome</keyword>
<feature type="signal peptide" evidence="3">
    <location>
        <begin position="1"/>
        <end position="19"/>
    </location>
</feature>
<protein>
    <submittedName>
        <fullName evidence="5">Calmegin</fullName>
    </submittedName>
</protein>
<keyword evidence="3" id="KW-0732">Signal</keyword>
<dbReference type="Proteomes" id="UP000192220">
    <property type="component" value="Unplaced"/>
</dbReference>
<evidence type="ECO:0000313" key="5">
    <source>
        <dbReference type="RefSeq" id="XP_013886099.1"/>
    </source>
</evidence>
<keyword evidence="2" id="KW-1133">Transmembrane helix</keyword>
<evidence type="ECO:0000256" key="3">
    <source>
        <dbReference type="SAM" id="SignalP"/>
    </source>
</evidence>
<feature type="transmembrane region" description="Helical" evidence="2">
    <location>
        <begin position="37"/>
        <end position="58"/>
    </location>
</feature>
<dbReference type="RefSeq" id="XP_013886099.1">
    <property type="nucleotide sequence ID" value="XM_014030645.1"/>
</dbReference>
<keyword evidence="2" id="KW-0812">Transmembrane</keyword>
<dbReference type="STRING" id="52670.A0A2I4D1K1"/>
<feature type="non-terminal residue" evidence="5">
    <location>
        <position position="110"/>
    </location>
</feature>
<evidence type="ECO:0000313" key="4">
    <source>
        <dbReference type="Proteomes" id="UP000192220"/>
    </source>
</evidence>
<proteinExistence type="predicted"/>